<feature type="region of interest" description="Disordered" evidence="1">
    <location>
        <begin position="1"/>
        <end position="25"/>
    </location>
</feature>
<protein>
    <submittedName>
        <fullName evidence="2">Uncharacterized protein</fullName>
    </submittedName>
</protein>
<evidence type="ECO:0000313" key="2">
    <source>
        <dbReference type="EMBL" id="OJZ80017.1"/>
    </source>
</evidence>
<evidence type="ECO:0000256" key="1">
    <source>
        <dbReference type="SAM" id="MobiDB-lite"/>
    </source>
</evidence>
<evidence type="ECO:0000313" key="3">
    <source>
        <dbReference type="Proteomes" id="UP000184063"/>
    </source>
</evidence>
<reference evidence="3" key="1">
    <citation type="journal article" date="2017" name="Genome Biol.">
        <title>Comparative genomics reveals high biological diversity and specific adaptations in the industrially and medically important fungal genus Aspergillus.</title>
        <authorList>
            <person name="de Vries R.P."/>
            <person name="Riley R."/>
            <person name="Wiebenga A."/>
            <person name="Aguilar-Osorio G."/>
            <person name="Amillis S."/>
            <person name="Uchima C.A."/>
            <person name="Anderluh G."/>
            <person name="Asadollahi M."/>
            <person name="Askin M."/>
            <person name="Barry K."/>
            <person name="Battaglia E."/>
            <person name="Bayram O."/>
            <person name="Benocci T."/>
            <person name="Braus-Stromeyer S.A."/>
            <person name="Caldana C."/>
            <person name="Canovas D."/>
            <person name="Cerqueira G.C."/>
            <person name="Chen F."/>
            <person name="Chen W."/>
            <person name="Choi C."/>
            <person name="Clum A."/>
            <person name="Dos Santos R.A."/>
            <person name="Damasio A.R."/>
            <person name="Diallinas G."/>
            <person name="Emri T."/>
            <person name="Fekete E."/>
            <person name="Flipphi M."/>
            <person name="Freyberg S."/>
            <person name="Gallo A."/>
            <person name="Gournas C."/>
            <person name="Habgood R."/>
            <person name="Hainaut M."/>
            <person name="Harispe M.L."/>
            <person name="Henrissat B."/>
            <person name="Hilden K.S."/>
            <person name="Hope R."/>
            <person name="Hossain A."/>
            <person name="Karabika E."/>
            <person name="Karaffa L."/>
            <person name="Karanyi Z."/>
            <person name="Krasevec N."/>
            <person name="Kuo A."/>
            <person name="Kusch H."/>
            <person name="LaButti K."/>
            <person name="Lagendijk E.L."/>
            <person name="Lapidus A."/>
            <person name="Levasseur A."/>
            <person name="Lindquist E."/>
            <person name="Lipzen A."/>
            <person name="Logrieco A.F."/>
            <person name="MacCabe A."/>
            <person name="Maekelae M.R."/>
            <person name="Malavazi I."/>
            <person name="Melin P."/>
            <person name="Meyer V."/>
            <person name="Mielnichuk N."/>
            <person name="Miskei M."/>
            <person name="Molnar A.P."/>
            <person name="Mule G."/>
            <person name="Ngan C.Y."/>
            <person name="Orejas M."/>
            <person name="Orosz E."/>
            <person name="Ouedraogo J.P."/>
            <person name="Overkamp K.M."/>
            <person name="Park H.-S."/>
            <person name="Perrone G."/>
            <person name="Piumi F."/>
            <person name="Punt P.J."/>
            <person name="Ram A.F."/>
            <person name="Ramon A."/>
            <person name="Rauscher S."/>
            <person name="Record E."/>
            <person name="Riano-Pachon D.M."/>
            <person name="Robert V."/>
            <person name="Roehrig J."/>
            <person name="Ruller R."/>
            <person name="Salamov A."/>
            <person name="Salih N.S."/>
            <person name="Samson R.A."/>
            <person name="Sandor E."/>
            <person name="Sanguinetti M."/>
            <person name="Schuetze T."/>
            <person name="Sepcic K."/>
            <person name="Shelest E."/>
            <person name="Sherlock G."/>
            <person name="Sophianopoulou V."/>
            <person name="Squina F.M."/>
            <person name="Sun H."/>
            <person name="Susca A."/>
            <person name="Todd R.B."/>
            <person name="Tsang A."/>
            <person name="Unkles S.E."/>
            <person name="van de Wiele N."/>
            <person name="van Rossen-Uffink D."/>
            <person name="Oliveira J.V."/>
            <person name="Vesth T.C."/>
            <person name="Visser J."/>
            <person name="Yu J.-H."/>
            <person name="Zhou M."/>
            <person name="Andersen M.R."/>
            <person name="Archer D.B."/>
            <person name="Baker S.E."/>
            <person name="Benoit I."/>
            <person name="Brakhage A.A."/>
            <person name="Braus G.H."/>
            <person name="Fischer R."/>
            <person name="Frisvad J.C."/>
            <person name="Goldman G.H."/>
            <person name="Houbraken J."/>
            <person name="Oakley B."/>
            <person name="Pocsi I."/>
            <person name="Scazzocchio C."/>
            <person name="Seiboth B."/>
            <person name="vanKuyk P.A."/>
            <person name="Wortman J."/>
            <person name="Dyer P.S."/>
            <person name="Grigoriev I.V."/>
        </authorList>
    </citation>
    <scope>NUCLEOTIDE SEQUENCE [LARGE SCALE GENOMIC DNA]</scope>
    <source>
        <strain evidence="3">CBS 106.47</strain>
    </source>
</reference>
<gene>
    <name evidence="2" type="ORF">ASPFODRAFT_468282</name>
</gene>
<dbReference type="VEuPathDB" id="FungiDB:ASPFODRAFT_468282"/>
<dbReference type="AlphaFoldDB" id="A0A1M3SZU0"/>
<sequence length="202" mass="21422">MSRYRHLKDGYLQDPRTTTEQALSASTTTSTLMDILCPGMGIPTPEVLNASAYHSSHSREQPPVVATEHEIGSSFKATIYCSFTKQCSHPDISSPSLQSACEACVKDGCANPYFWSDDFLGRVESTANNKLASCVDSAPLTVEGCQEGLRRAASYVGSQVALKGDRVCGGFINIANAKGAEAGAITVSGTCMPDYSNIIIPA</sequence>
<dbReference type="Proteomes" id="UP000184063">
    <property type="component" value="Unassembled WGS sequence"/>
</dbReference>
<organism evidence="2 3">
    <name type="scientific">Aspergillus luchuensis (strain CBS 106.47)</name>
    <dbReference type="NCBI Taxonomy" id="1137211"/>
    <lineage>
        <taxon>Eukaryota</taxon>
        <taxon>Fungi</taxon>
        <taxon>Dikarya</taxon>
        <taxon>Ascomycota</taxon>
        <taxon>Pezizomycotina</taxon>
        <taxon>Eurotiomycetes</taxon>
        <taxon>Eurotiomycetidae</taxon>
        <taxon>Eurotiales</taxon>
        <taxon>Aspergillaceae</taxon>
        <taxon>Aspergillus</taxon>
        <taxon>Aspergillus subgen. Circumdati</taxon>
    </lineage>
</organism>
<name>A0A1M3SZU0_ASPLC</name>
<accession>A0A1M3SZU0</accession>
<dbReference type="EMBL" id="KV878263">
    <property type="protein sequence ID" value="OJZ80017.1"/>
    <property type="molecule type" value="Genomic_DNA"/>
</dbReference>
<proteinExistence type="predicted"/>